<protein>
    <submittedName>
        <fullName evidence="1">Uncharacterized protein</fullName>
    </submittedName>
</protein>
<dbReference type="Proteomes" id="UP001610335">
    <property type="component" value="Unassembled WGS sequence"/>
</dbReference>
<reference evidence="1 2" key="1">
    <citation type="submission" date="2024-07" db="EMBL/GenBank/DDBJ databases">
        <title>Section-level genome sequencing and comparative genomics of Aspergillus sections Usti and Cavernicolus.</title>
        <authorList>
            <consortium name="Lawrence Berkeley National Laboratory"/>
            <person name="Nybo J.L."/>
            <person name="Vesth T.C."/>
            <person name="Theobald S."/>
            <person name="Frisvad J.C."/>
            <person name="Larsen T.O."/>
            <person name="Kjaerboelling I."/>
            <person name="Rothschild-Mancinelli K."/>
            <person name="Lyhne E.K."/>
            <person name="Kogle M.E."/>
            <person name="Barry K."/>
            <person name="Clum A."/>
            <person name="Na H."/>
            <person name="Ledsgaard L."/>
            <person name="Lin J."/>
            <person name="Lipzen A."/>
            <person name="Kuo A."/>
            <person name="Riley R."/>
            <person name="Mondo S."/>
            <person name="LaButti K."/>
            <person name="Haridas S."/>
            <person name="Pangalinan J."/>
            <person name="Salamov A.A."/>
            <person name="Simmons B.A."/>
            <person name="Magnuson J.K."/>
            <person name="Chen J."/>
            <person name="Drula E."/>
            <person name="Henrissat B."/>
            <person name="Wiebenga A."/>
            <person name="Lubbers R.J."/>
            <person name="Gomes A.C."/>
            <person name="Makela M.R."/>
            <person name="Stajich J."/>
            <person name="Grigoriev I.V."/>
            <person name="Mortensen U.H."/>
            <person name="De vries R.P."/>
            <person name="Baker S.E."/>
            <person name="Andersen M.R."/>
        </authorList>
    </citation>
    <scope>NUCLEOTIDE SEQUENCE [LARGE SCALE GENOMIC DNA]</scope>
    <source>
        <strain evidence="1 2">CBS 600.67</strain>
    </source>
</reference>
<evidence type="ECO:0000313" key="2">
    <source>
        <dbReference type="Proteomes" id="UP001610335"/>
    </source>
</evidence>
<evidence type="ECO:0000313" key="1">
    <source>
        <dbReference type="EMBL" id="KAL2823555.1"/>
    </source>
</evidence>
<accession>A0ABR4I734</accession>
<dbReference type="EMBL" id="JBFXLS010000051">
    <property type="protein sequence ID" value="KAL2823555.1"/>
    <property type="molecule type" value="Genomic_DNA"/>
</dbReference>
<proteinExistence type="predicted"/>
<sequence length="257" mass="28473">MDQNVSLLEYLQPAVPFIPIHQQLLSAPATNNTIKLPEIGSLSAWTDFSLSTILQVYRPPLIAATVVASDMFPPNPQPVNSKAALVSRISEYISPLIRCALRCGFAKLATMPHPEKGTLTTISLDSGDKARRIGPSNPDLAYVTVNNIMGNKLNRAPGVVELSRTWHTGLSEGNEHQKTEYLRVLRELSRYMAQHHAQYGFILTNQELVVVRRNGGNDSRGLELSKPIMWYVGGDAENPKLTVLLALWYLGMLVSRE</sequence>
<gene>
    <name evidence="1" type="ORF">BDW59DRAFT_173383</name>
</gene>
<name>A0ABR4I734_9EURO</name>
<organism evidence="1 2">
    <name type="scientific">Aspergillus cavernicola</name>
    <dbReference type="NCBI Taxonomy" id="176166"/>
    <lineage>
        <taxon>Eukaryota</taxon>
        <taxon>Fungi</taxon>
        <taxon>Dikarya</taxon>
        <taxon>Ascomycota</taxon>
        <taxon>Pezizomycotina</taxon>
        <taxon>Eurotiomycetes</taxon>
        <taxon>Eurotiomycetidae</taxon>
        <taxon>Eurotiales</taxon>
        <taxon>Aspergillaceae</taxon>
        <taxon>Aspergillus</taxon>
        <taxon>Aspergillus subgen. Nidulantes</taxon>
    </lineage>
</organism>
<comment type="caution">
    <text evidence="1">The sequence shown here is derived from an EMBL/GenBank/DDBJ whole genome shotgun (WGS) entry which is preliminary data.</text>
</comment>
<keyword evidence="2" id="KW-1185">Reference proteome</keyword>